<dbReference type="EMBL" id="JBHTJN010000001">
    <property type="protein sequence ID" value="MFD0965281.1"/>
    <property type="molecule type" value="Genomic_DNA"/>
</dbReference>
<reference evidence="2" key="1">
    <citation type="journal article" date="2019" name="Int. J. Syst. Evol. Microbiol.">
        <title>The Global Catalogue of Microorganisms (GCM) 10K type strain sequencing project: providing services to taxonomists for standard genome sequencing and annotation.</title>
        <authorList>
            <consortium name="The Broad Institute Genomics Platform"/>
            <consortium name="The Broad Institute Genome Sequencing Center for Infectious Disease"/>
            <person name="Wu L."/>
            <person name="Ma J."/>
        </authorList>
    </citation>
    <scope>NUCLEOTIDE SEQUENCE [LARGE SCALE GENOMIC DNA]</scope>
    <source>
        <strain evidence="2">CCUG 61707</strain>
    </source>
</reference>
<dbReference type="InterPro" id="IPR058979">
    <property type="entry name" value="LysC-like"/>
</dbReference>
<sequence length="70" mass="7971">MLTSCASKPVAQVCPQIPAALLAHLDKTGFNGKTYGDVSKYAVILKRERDICLHRVEQIRRWHDEMDMSK</sequence>
<evidence type="ECO:0000313" key="1">
    <source>
        <dbReference type="EMBL" id="MFD0965281.1"/>
    </source>
</evidence>
<evidence type="ECO:0000313" key="2">
    <source>
        <dbReference type="Proteomes" id="UP001596996"/>
    </source>
</evidence>
<proteinExistence type="predicted"/>
<protein>
    <submittedName>
        <fullName evidence="1">Lytic protein Rz1</fullName>
    </submittedName>
</protein>
<accession>A0ABW3I5U4</accession>
<gene>
    <name evidence="1" type="ORF">ACFQ02_00150</name>
</gene>
<keyword evidence="2" id="KW-1185">Reference proteome</keyword>
<comment type="caution">
    <text evidence="1">The sequence shown here is derived from an EMBL/GenBank/DDBJ whole genome shotgun (WGS) entry which is preliminary data.</text>
</comment>
<dbReference type="Proteomes" id="UP001596996">
    <property type="component" value="Unassembled WGS sequence"/>
</dbReference>
<dbReference type="RefSeq" id="WP_380817780.1">
    <property type="nucleotide sequence ID" value="NZ_JBHTJN010000001.1"/>
</dbReference>
<name>A0ABW3I5U4_9PAST</name>
<dbReference type="Pfam" id="PF23793">
    <property type="entry name" value="LysC"/>
    <property type="match status" value="1"/>
</dbReference>
<organism evidence="1 2">
    <name type="scientific">Seminibacterium arietis</name>
    <dbReference type="NCBI Taxonomy" id="1173502"/>
    <lineage>
        <taxon>Bacteria</taxon>
        <taxon>Pseudomonadati</taxon>
        <taxon>Pseudomonadota</taxon>
        <taxon>Gammaproteobacteria</taxon>
        <taxon>Pasteurellales</taxon>
        <taxon>Pasteurellaceae</taxon>
        <taxon>Seminibacterium</taxon>
    </lineage>
</organism>